<dbReference type="EMBL" id="PDCJ01000001">
    <property type="protein sequence ID" value="PEG31230.1"/>
    <property type="molecule type" value="Genomic_DNA"/>
</dbReference>
<comment type="subcellular location">
    <subcellularLocation>
        <location evidence="1">Cell membrane</location>
        <topology evidence="1">Lipid-anchor</topology>
    </subcellularLocation>
</comment>
<keyword evidence="3" id="KW-0813">Transport</keyword>
<dbReference type="InterPro" id="IPR039424">
    <property type="entry name" value="SBP_5"/>
</dbReference>
<dbReference type="PROSITE" id="PS51257">
    <property type="entry name" value="PROKAR_LIPOPROTEIN"/>
    <property type="match status" value="1"/>
</dbReference>
<reference evidence="6 7" key="1">
    <citation type="submission" date="2017-10" db="EMBL/GenBank/DDBJ databases">
        <title>Effective Description of Clostridium neonatale sp. nov. linked to necrotizing enterocolitis in neonates and a clarification of species assignable to the genus Clostridium (Prazmowski 1880) emend. Lawson and Rainey 2016.</title>
        <authorList>
            <person name="Bernard K."/>
            <person name="Burdz T."/>
            <person name="Wiebe D."/>
            <person name="Balcewich B."/>
            <person name="Alfa M."/>
            <person name="Bernier A.-M."/>
        </authorList>
    </citation>
    <scope>NUCLEOTIDE SEQUENCE [LARGE SCALE GENOMIC DNA]</scope>
    <source>
        <strain evidence="6 7">LCDC99A005</strain>
    </source>
</reference>
<dbReference type="PROSITE" id="PS01040">
    <property type="entry name" value="SBP_BACTERIAL_5"/>
    <property type="match status" value="1"/>
</dbReference>
<dbReference type="OrthoDB" id="9772924at2"/>
<comment type="similarity">
    <text evidence="2">Belongs to the bacterial solute-binding protein 5 family.</text>
</comment>
<dbReference type="InterPro" id="IPR030678">
    <property type="entry name" value="Peptide/Ni-bd"/>
</dbReference>
<dbReference type="AlphaFoldDB" id="A0A2A7MI35"/>
<dbReference type="SUPFAM" id="SSF53850">
    <property type="entry name" value="Periplasmic binding protein-like II"/>
    <property type="match status" value="1"/>
</dbReference>
<dbReference type="GO" id="GO:0015833">
    <property type="term" value="P:peptide transport"/>
    <property type="evidence" value="ECO:0007669"/>
    <property type="project" value="TreeGrafter"/>
</dbReference>
<sequence>MKKSIGSLVAAVLTVTLILTGCGGGDKSSSSSASSDDTSNTLRLATNEEIQTADVQKTTEDYTIPMNIFDRLVEVKLDENGETKIVPSLAESWDISEDGLTYTFHLRKGVKFHNGEEFKADDVKYTFERMLKPETEALNQDFIDAISGAQDMMDGKADSLKGLEVVDDYTVKMTLDEPFAPFLANLSTPGVSIYNRKATEEAGADFGIKPELTVGTGPFKFDSWVLNSEEQLVAFDDYWNERPKLDRISFKVVKDPETLRMMFESGELDELDLDTAPQQIKYFLYSDKYKNWIVSRDKVGIYYMSLNENIEPLNDVRVRKAIQMGIDRQAILDTVYSGKGTVQSGIFPPGLIGYNKNLPVIEYNPEKAKELLKEAGYPNGFEMEISQDSESVDSTVQTYELIQSMLAQIGIKVNINVVDEATWFSTRAEGKLGSYVTNWSADFNDPDNFIYTFFAPTNTVKRSFNYNNGEASNEVVKARTIVNEDERIKLYQDLEKKIIQEDAAWVPLYSKQHLFVVNPRVKNYKILWNGWSGNMYHDMYIEE</sequence>
<evidence type="ECO:0000259" key="5">
    <source>
        <dbReference type="Pfam" id="PF00496"/>
    </source>
</evidence>
<dbReference type="STRING" id="137838.GCA_001458595_02621"/>
<dbReference type="Gene3D" id="3.10.105.10">
    <property type="entry name" value="Dipeptide-binding Protein, Domain 3"/>
    <property type="match status" value="1"/>
</dbReference>
<evidence type="ECO:0000256" key="3">
    <source>
        <dbReference type="ARBA" id="ARBA00022448"/>
    </source>
</evidence>
<dbReference type="Pfam" id="PF00496">
    <property type="entry name" value="SBP_bac_5"/>
    <property type="match status" value="1"/>
</dbReference>
<feature type="domain" description="Solute-binding protein family 5" evidence="5">
    <location>
        <begin position="84"/>
        <end position="459"/>
    </location>
</feature>
<dbReference type="Gene3D" id="3.40.190.10">
    <property type="entry name" value="Periplasmic binding protein-like II"/>
    <property type="match status" value="1"/>
</dbReference>
<dbReference type="GO" id="GO:1904680">
    <property type="term" value="F:peptide transmembrane transporter activity"/>
    <property type="evidence" value="ECO:0007669"/>
    <property type="project" value="TreeGrafter"/>
</dbReference>
<dbReference type="InterPro" id="IPR023765">
    <property type="entry name" value="SBP_5_CS"/>
</dbReference>
<dbReference type="RefSeq" id="WP_058295388.1">
    <property type="nucleotide sequence ID" value="NZ_CAMRXG010000109.1"/>
</dbReference>
<keyword evidence="4" id="KW-0732">Signal</keyword>
<proteinExistence type="inferred from homology"/>
<dbReference type="PANTHER" id="PTHR30290">
    <property type="entry name" value="PERIPLASMIC BINDING COMPONENT OF ABC TRANSPORTER"/>
    <property type="match status" value="1"/>
</dbReference>
<dbReference type="PANTHER" id="PTHR30290:SF9">
    <property type="entry name" value="OLIGOPEPTIDE-BINDING PROTEIN APPA"/>
    <property type="match status" value="1"/>
</dbReference>
<evidence type="ECO:0000256" key="1">
    <source>
        <dbReference type="ARBA" id="ARBA00004193"/>
    </source>
</evidence>
<protein>
    <submittedName>
        <fullName evidence="6">Peptide ABC transporter substrate-binding protein</fullName>
    </submittedName>
</protein>
<name>A0A2A7MI35_9CLOT</name>
<comment type="caution">
    <text evidence="6">The sequence shown here is derived from an EMBL/GenBank/DDBJ whole genome shotgun (WGS) entry which is preliminary data.</text>
</comment>
<dbReference type="GO" id="GO:0043190">
    <property type="term" value="C:ATP-binding cassette (ABC) transporter complex"/>
    <property type="evidence" value="ECO:0007669"/>
    <property type="project" value="InterPro"/>
</dbReference>
<gene>
    <name evidence="6" type="ORF">CQ394_05760</name>
</gene>
<evidence type="ECO:0000256" key="4">
    <source>
        <dbReference type="ARBA" id="ARBA00022729"/>
    </source>
</evidence>
<keyword evidence="7" id="KW-1185">Reference proteome</keyword>
<dbReference type="InterPro" id="IPR000914">
    <property type="entry name" value="SBP_5_dom"/>
</dbReference>
<evidence type="ECO:0000313" key="6">
    <source>
        <dbReference type="EMBL" id="PEG31230.1"/>
    </source>
</evidence>
<dbReference type="Gene3D" id="3.90.76.10">
    <property type="entry name" value="Dipeptide-binding Protein, Domain 1"/>
    <property type="match status" value="1"/>
</dbReference>
<organism evidence="6 7">
    <name type="scientific">Clostridium neonatale</name>
    <dbReference type="NCBI Taxonomy" id="137838"/>
    <lineage>
        <taxon>Bacteria</taxon>
        <taxon>Bacillati</taxon>
        <taxon>Bacillota</taxon>
        <taxon>Clostridia</taxon>
        <taxon>Eubacteriales</taxon>
        <taxon>Clostridiaceae</taxon>
        <taxon>Clostridium</taxon>
    </lineage>
</organism>
<dbReference type="GO" id="GO:0042597">
    <property type="term" value="C:periplasmic space"/>
    <property type="evidence" value="ECO:0007669"/>
    <property type="project" value="UniProtKB-ARBA"/>
</dbReference>
<accession>A0A2A7MI35</accession>
<evidence type="ECO:0000256" key="2">
    <source>
        <dbReference type="ARBA" id="ARBA00005695"/>
    </source>
</evidence>
<evidence type="ECO:0000313" key="7">
    <source>
        <dbReference type="Proteomes" id="UP000220840"/>
    </source>
</evidence>
<dbReference type="PIRSF" id="PIRSF002741">
    <property type="entry name" value="MppA"/>
    <property type="match status" value="1"/>
</dbReference>
<dbReference type="Proteomes" id="UP000220840">
    <property type="component" value="Unassembled WGS sequence"/>
</dbReference>